<feature type="compositionally biased region" description="Basic residues" evidence="1">
    <location>
        <begin position="25"/>
        <end position="49"/>
    </location>
</feature>
<dbReference type="EMBL" id="ML995481">
    <property type="protein sequence ID" value="KAF2143734.1"/>
    <property type="molecule type" value="Genomic_DNA"/>
</dbReference>
<proteinExistence type="predicted"/>
<keyword evidence="3" id="KW-1185">Reference proteome</keyword>
<name>A0A6A6BKC2_9PEZI</name>
<feature type="compositionally biased region" description="Acidic residues" evidence="1">
    <location>
        <begin position="98"/>
        <end position="111"/>
    </location>
</feature>
<feature type="region of interest" description="Disordered" evidence="1">
    <location>
        <begin position="1"/>
        <end position="125"/>
    </location>
</feature>
<dbReference type="OrthoDB" id="5286775at2759"/>
<evidence type="ECO:0000313" key="2">
    <source>
        <dbReference type="EMBL" id="KAF2143734.1"/>
    </source>
</evidence>
<dbReference type="Proteomes" id="UP000799438">
    <property type="component" value="Unassembled WGS sequence"/>
</dbReference>
<accession>A0A6A6BKC2</accession>
<dbReference type="AlphaFoldDB" id="A0A6A6BKC2"/>
<reference evidence="2" key="1">
    <citation type="journal article" date="2020" name="Stud. Mycol.">
        <title>101 Dothideomycetes genomes: a test case for predicting lifestyles and emergence of pathogens.</title>
        <authorList>
            <person name="Haridas S."/>
            <person name="Albert R."/>
            <person name="Binder M."/>
            <person name="Bloem J."/>
            <person name="Labutti K."/>
            <person name="Salamov A."/>
            <person name="Andreopoulos B."/>
            <person name="Baker S."/>
            <person name="Barry K."/>
            <person name="Bills G."/>
            <person name="Bluhm B."/>
            <person name="Cannon C."/>
            <person name="Castanera R."/>
            <person name="Culley D."/>
            <person name="Daum C."/>
            <person name="Ezra D."/>
            <person name="Gonzalez J."/>
            <person name="Henrissat B."/>
            <person name="Kuo A."/>
            <person name="Liang C."/>
            <person name="Lipzen A."/>
            <person name="Lutzoni F."/>
            <person name="Magnuson J."/>
            <person name="Mondo S."/>
            <person name="Nolan M."/>
            <person name="Ohm R."/>
            <person name="Pangilinan J."/>
            <person name="Park H.-J."/>
            <person name="Ramirez L."/>
            <person name="Alfaro M."/>
            <person name="Sun H."/>
            <person name="Tritt A."/>
            <person name="Yoshinaga Y."/>
            <person name="Zwiers L.-H."/>
            <person name="Turgeon B."/>
            <person name="Goodwin S."/>
            <person name="Spatafora J."/>
            <person name="Crous P."/>
            <person name="Grigoriev I."/>
        </authorList>
    </citation>
    <scope>NUCLEOTIDE SEQUENCE</scope>
    <source>
        <strain evidence="2">CBS 121167</strain>
    </source>
</reference>
<evidence type="ECO:0000256" key="1">
    <source>
        <dbReference type="SAM" id="MobiDB-lite"/>
    </source>
</evidence>
<organism evidence="2 3">
    <name type="scientific">Aplosporella prunicola CBS 121167</name>
    <dbReference type="NCBI Taxonomy" id="1176127"/>
    <lineage>
        <taxon>Eukaryota</taxon>
        <taxon>Fungi</taxon>
        <taxon>Dikarya</taxon>
        <taxon>Ascomycota</taxon>
        <taxon>Pezizomycotina</taxon>
        <taxon>Dothideomycetes</taxon>
        <taxon>Dothideomycetes incertae sedis</taxon>
        <taxon>Botryosphaeriales</taxon>
        <taxon>Aplosporellaceae</taxon>
        <taxon>Aplosporella</taxon>
    </lineage>
</organism>
<sequence>MAETKKSFWKSAGDTILNFISPSKTQHRRDKPYKARHPNRKRLRHHHDKNKVATRQSSEPLMFSKTTGSPRSISNSPDLYTQQDEEDALEKTNLVTETPEEDTSNEEDDDTSTLNTPKPTIKKSIGHFTSPEYKRTIRRDTTIVLPEEEWDERHAKDFKLDLARTRRHNDAQRLREAGWGEDPIALWVKLAMRGYEPLLPHNWMLDFETLSPMLFAPRHSRAYIRAVHGNDFRAIKALQSLIFIGARARDAIHPKVLSPPSRSPEELIRREIERYSRWAFADGGVSSDSIIPVLAMISGAESVSPDILETRIKAHLASLCAEWRAALHVVNGEDGHDTSEQLFTAPPPEVYGVVVWGTKAGFIIYADGGKEPRTEVIATFDFGVAEYDVWTSLAIAILVVHCRKVLLKMKGVMGVVESVEKTGEDDPDA</sequence>
<gene>
    <name evidence="2" type="ORF">K452DRAFT_357358</name>
</gene>
<evidence type="ECO:0000313" key="3">
    <source>
        <dbReference type="Proteomes" id="UP000799438"/>
    </source>
</evidence>
<protein>
    <submittedName>
        <fullName evidence="2">Uncharacterized protein</fullName>
    </submittedName>
</protein>
<dbReference type="GeneID" id="54303617"/>
<dbReference type="RefSeq" id="XP_033399446.1">
    <property type="nucleotide sequence ID" value="XM_033546111.1"/>
</dbReference>
<feature type="compositionally biased region" description="Polar residues" evidence="1">
    <location>
        <begin position="53"/>
        <end position="82"/>
    </location>
</feature>